<accession>A0A848DQ27</accession>
<feature type="region of interest" description="Disordered" evidence="1">
    <location>
        <begin position="1"/>
        <end position="28"/>
    </location>
</feature>
<keyword evidence="2" id="KW-0812">Transmembrane</keyword>
<feature type="region of interest" description="Disordered" evidence="1">
    <location>
        <begin position="416"/>
        <end position="731"/>
    </location>
</feature>
<feature type="transmembrane region" description="Helical" evidence="2">
    <location>
        <begin position="100"/>
        <end position="122"/>
    </location>
</feature>
<feature type="transmembrane region" description="Helical" evidence="2">
    <location>
        <begin position="134"/>
        <end position="154"/>
    </location>
</feature>
<feature type="transmembrane region" description="Helical" evidence="2">
    <location>
        <begin position="206"/>
        <end position="230"/>
    </location>
</feature>
<feature type="transmembrane region" description="Helical" evidence="2">
    <location>
        <begin position="308"/>
        <end position="333"/>
    </location>
</feature>
<keyword evidence="4" id="KW-1185">Reference proteome</keyword>
<comment type="caution">
    <text evidence="3">The sequence shown here is derived from an EMBL/GenBank/DDBJ whole genome shotgun (WGS) entry which is preliminary data.</text>
</comment>
<evidence type="ECO:0000313" key="3">
    <source>
        <dbReference type="EMBL" id="NMH94414.1"/>
    </source>
</evidence>
<dbReference type="Pfam" id="PF19877">
    <property type="entry name" value="DUF6350"/>
    <property type="match status" value="1"/>
</dbReference>
<feature type="compositionally biased region" description="Basic and acidic residues" evidence="1">
    <location>
        <begin position="471"/>
        <end position="489"/>
    </location>
</feature>
<evidence type="ECO:0000256" key="2">
    <source>
        <dbReference type="SAM" id="Phobius"/>
    </source>
</evidence>
<feature type="compositionally biased region" description="Acidic residues" evidence="1">
    <location>
        <begin position="427"/>
        <end position="448"/>
    </location>
</feature>
<reference evidence="3 4" key="1">
    <citation type="submission" date="2020-04" db="EMBL/GenBank/DDBJ databases">
        <authorList>
            <person name="Klaysubun C."/>
            <person name="Duangmal K."/>
            <person name="Lipun K."/>
        </authorList>
    </citation>
    <scope>NUCLEOTIDE SEQUENCE [LARGE SCALE GENOMIC DNA]</scope>
    <source>
        <strain evidence="3 4">DSM 45300</strain>
    </source>
</reference>
<feature type="transmembrane region" description="Helical" evidence="2">
    <location>
        <begin position="382"/>
        <end position="401"/>
    </location>
</feature>
<feature type="transmembrane region" description="Helical" evidence="2">
    <location>
        <begin position="267"/>
        <end position="288"/>
    </location>
</feature>
<feature type="transmembrane region" description="Helical" evidence="2">
    <location>
        <begin position="166"/>
        <end position="185"/>
    </location>
</feature>
<dbReference type="Proteomes" id="UP000586918">
    <property type="component" value="Unassembled WGS sequence"/>
</dbReference>
<name>A0A848DQ27_9PSEU</name>
<feature type="compositionally biased region" description="Basic and acidic residues" evidence="1">
    <location>
        <begin position="646"/>
        <end position="675"/>
    </location>
</feature>
<feature type="transmembrane region" description="Helical" evidence="2">
    <location>
        <begin position="242"/>
        <end position="260"/>
    </location>
</feature>
<evidence type="ECO:0000313" key="4">
    <source>
        <dbReference type="Proteomes" id="UP000586918"/>
    </source>
</evidence>
<feature type="compositionally biased region" description="Basic and acidic residues" evidence="1">
    <location>
        <begin position="534"/>
        <end position="592"/>
    </location>
</feature>
<protein>
    <submittedName>
        <fullName evidence="3">Uncharacterized protein</fullName>
    </submittedName>
</protein>
<evidence type="ECO:0000256" key="1">
    <source>
        <dbReference type="SAM" id="MobiDB-lite"/>
    </source>
</evidence>
<keyword evidence="2" id="KW-1133">Transmembrane helix</keyword>
<dbReference type="EMBL" id="JAAXKZ010000109">
    <property type="protein sequence ID" value="NMH94414.1"/>
    <property type="molecule type" value="Genomic_DNA"/>
</dbReference>
<organism evidence="3 4">
    <name type="scientific">Pseudonocardia bannensis</name>
    <dbReference type="NCBI Taxonomy" id="630973"/>
    <lineage>
        <taxon>Bacteria</taxon>
        <taxon>Bacillati</taxon>
        <taxon>Actinomycetota</taxon>
        <taxon>Actinomycetes</taxon>
        <taxon>Pseudonocardiales</taxon>
        <taxon>Pseudonocardiaceae</taxon>
        <taxon>Pseudonocardia</taxon>
    </lineage>
</organism>
<dbReference type="InterPro" id="IPR045931">
    <property type="entry name" value="DUF6350"/>
</dbReference>
<dbReference type="RefSeq" id="WP_169415099.1">
    <property type="nucleotide sequence ID" value="NZ_JAAXKZ010000109.1"/>
</dbReference>
<feature type="transmembrane region" description="Helical" evidence="2">
    <location>
        <begin position="345"/>
        <end position="370"/>
    </location>
</feature>
<sequence>MSRTFSASDRSAGPESGTAPQASPDAGTGTALEGLDRLRVLLAGAMGTVLVSYAMLVPAAALVVLTAGAGMSVDGAFAAAIPLWLAAHQIPLMLEGLPLSVLPMLPTIALFGVIMVGSGWSVRRLGCRLRTDAGAVLATQAGAHAAVAVLGSALLPRAAAVVAAPWAAMVGGGLVAGVAAAVGVVRTCGQPDEWRERAPSWFRVAVRAAVIGLLGLLTVGGLVLVAGLVLRALEVEGAYREIAPGFGPALGVTLLALAYLPNAVLAGLSWAIGPGLVVGAAAASPFGARPGSVLSFPLLAAIPAGAPPAWAVAVFLLPVGVGVLVGLACRRAIGAAGGVADRLRAAGAATGLVALGIGLLALLAGGRLAAGPFDPVRLPVELVVPAVLLWIGGPALLIAAFQRAAGAVGAEDGEYEGYGSEAYDPGGEWDDDDARDGEARDEVDEVDEVGGAGSVVDAEDSEATGESSDQADGREDGTDAIEDHAEGGGEARGQGGDSSRGEVHRDQAGAGGRDGTGADGRDGAGSDEAGDGGRITEDGDRTRTHAGRGDRARAHTGGGDRTHIHAEGGDHARTEGGDRVHTYDGPGDHAHTQDGAGAHAHTEGGDHAHTEGRDRATDEFADGVADPSGDGGTGAGRQERRRRGRIERGSERRAGRRTEGRDARRAERRTERRAEGVAPRAAAGDDEAGPGVDSVIRAEGVARSVRDDAPEPRAAGSADRSDPAGPKPRTVAELVALRARQAAAAQRTAEENPGATSS</sequence>
<dbReference type="AlphaFoldDB" id="A0A848DQ27"/>
<feature type="compositionally biased region" description="Basic and acidic residues" evidence="1">
    <location>
        <begin position="600"/>
        <end position="618"/>
    </location>
</feature>
<keyword evidence="2" id="KW-0472">Membrane</keyword>
<feature type="transmembrane region" description="Helical" evidence="2">
    <location>
        <begin position="40"/>
        <end position="64"/>
    </location>
</feature>
<gene>
    <name evidence="3" type="ORF">HF519_23100</name>
</gene>
<proteinExistence type="predicted"/>
<feature type="compositionally biased region" description="Gly residues" evidence="1">
    <location>
        <begin position="509"/>
        <end position="518"/>
    </location>
</feature>